<gene>
    <name evidence="3" type="ORF">GBAR_LOCUS12162</name>
</gene>
<dbReference type="Pfam" id="PF00258">
    <property type="entry name" value="Flavodoxin_1"/>
    <property type="match status" value="1"/>
</dbReference>
<comment type="caution">
    <text evidence="3">The sequence shown here is derived from an EMBL/GenBank/DDBJ whole genome shotgun (WGS) entry which is preliminary data.</text>
</comment>
<dbReference type="GO" id="GO:0051539">
    <property type="term" value="F:4 iron, 4 sulfur cluster binding"/>
    <property type="evidence" value="ECO:0007669"/>
    <property type="project" value="InterPro"/>
</dbReference>
<dbReference type="SUPFAM" id="SSF52218">
    <property type="entry name" value="Flavoproteins"/>
    <property type="match status" value="1"/>
</dbReference>
<reference evidence="3" key="1">
    <citation type="submission" date="2023-03" db="EMBL/GenBank/DDBJ databases">
        <authorList>
            <person name="Steffen K."/>
            <person name="Cardenas P."/>
        </authorList>
    </citation>
    <scope>NUCLEOTIDE SEQUENCE</scope>
</reference>
<sequence length="196" mass="21854">MHYAVFGLGNSLYTQHYNTAGRELYRHLQQLSAQPVHQLGLGDQNVAQSKYGGIEEDFVAWWKELKARLLPVLNGSSPISSLDGPQPHQPTQDSVRERNCMEACPIKPGSNAVDAMPEVLWESSSEEEGEEEEGGGEGGKRESGVVDLEDVGDMLRKARPPRASRELKIKRRGERREMVTPLLRKTLSKQGVYSNI</sequence>
<accession>A0AA35RZZ6</accession>
<organism evidence="3 4">
    <name type="scientific">Geodia barretti</name>
    <name type="common">Barrett's horny sponge</name>
    <dbReference type="NCBI Taxonomy" id="519541"/>
    <lineage>
        <taxon>Eukaryota</taxon>
        <taxon>Metazoa</taxon>
        <taxon>Porifera</taxon>
        <taxon>Demospongiae</taxon>
        <taxon>Heteroscleromorpha</taxon>
        <taxon>Tetractinellida</taxon>
        <taxon>Astrophorina</taxon>
        <taxon>Geodiidae</taxon>
        <taxon>Geodia</taxon>
    </lineage>
</organism>
<dbReference type="EMBL" id="CASHTH010001820">
    <property type="protein sequence ID" value="CAI8020329.1"/>
    <property type="molecule type" value="Genomic_DNA"/>
</dbReference>
<feature type="compositionally biased region" description="Basic residues" evidence="1">
    <location>
        <begin position="157"/>
        <end position="172"/>
    </location>
</feature>
<name>A0AA35RZZ6_GEOBA</name>
<dbReference type="Gene3D" id="3.40.50.360">
    <property type="match status" value="1"/>
</dbReference>
<feature type="domain" description="Flavodoxin-like" evidence="2">
    <location>
        <begin position="1"/>
        <end position="66"/>
    </location>
</feature>
<dbReference type="Proteomes" id="UP001174909">
    <property type="component" value="Unassembled WGS sequence"/>
</dbReference>
<dbReference type="PANTHER" id="PTHR13930:SF0">
    <property type="entry name" value="S-ADENOSYL-L-METHIONINE-DEPENDENT TRNA 4-DEMETHYLWYOSINE SYNTHASE TYW1-RELATED"/>
    <property type="match status" value="1"/>
</dbReference>
<evidence type="ECO:0000259" key="2">
    <source>
        <dbReference type="PROSITE" id="PS50902"/>
    </source>
</evidence>
<evidence type="ECO:0000313" key="3">
    <source>
        <dbReference type="EMBL" id="CAI8020329.1"/>
    </source>
</evidence>
<keyword evidence="4" id="KW-1185">Reference proteome</keyword>
<dbReference type="PANTHER" id="PTHR13930">
    <property type="entry name" value="S-ADENOSYL-L-METHIONINE-DEPENDENT TRNA 4-DEMETHYLWYOSINE SYNTHASE"/>
    <property type="match status" value="1"/>
</dbReference>
<protein>
    <submittedName>
        <fullName evidence="3">S-adenosyl-L-methionine-dependent tRNA 4-demethylwyosine synthase TYW1</fullName>
    </submittedName>
</protein>
<dbReference type="InterPro" id="IPR034556">
    <property type="entry name" value="tRNA_wybutosine-synthase"/>
</dbReference>
<dbReference type="PROSITE" id="PS50902">
    <property type="entry name" value="FLAVODOXIN_LIKE"/>
    <property type="match status" value="1"/>
</dbReference>
<dbReference type="InterPro" id="IPR029039">
    <property type="entry name" value="Flavoprotein-like_sf"/>
</dbReference>
<dbReference type="GO" id="GO:0010181">
    <property type="term" value="F:FMN binding"/>
    <property type="evidence" value="ECO:0007669"/>
    <property type="project" value="InterPro"/>
</dbReference>
<dbReference type="InterPro" id="IPR008254">
    <property type="entry name" value="Flavodoxin/NO_synth"/>
</dbReference>
<feature type="compositionally biased region" description="Acidic residues" evidence="1">
    <location>
        <begin position="124"/>
        <end position="135"/>
    </location>
</feature>
<dbReference type="AlphaFoldDB" id="A0AA35RZZ6"/>
<feature type="region of interest" description="Disordered" evidence="1">
    <location>
        <begin position="121"/>
        <end position="172"/>
    </location>
</feature>
<dbReference type="GO" id="GO:0031591">
    <property type="term" value="P:wybutosine biosynthetic process"/>
    <property type="evidence" value="ECO:0007669"/>
    <property type="project" value="TreeGrafter"/>
</dbReference>
<proteinExistence type="predicted"/>
<evidence type="ECO:0000256" key="1">
    <source>
        <dbReference type="SAM" id="MobiDB-lite"/>
    </source>
</evidence>
<evidence type="ECO:0000313" key="4">
    <source>
        <dbReference type="Proteomes" id="UP001174909"/>
    </source>
</evidence>